<accession>A0ACC2TUB5</accession>
<protein>
    <submittedName>
        <fullName evidence="1">Uncharacterized protein</fullName>
    </submittedName>
</protein>
<dbReference type="Proteomes" id="UP001165960">
    <property type="component" value="Unassembled WGS sequence"/>
</dbReference>
<evidence type="ECO:0000313" key="2">
    <source>
        <dbReference type="Proteomes" id="UP001165960"/>
    </source>
</evidence>
<reference evidence="1" key="1">
    <citation type="submission" date="2022-04" db="EMBL/GenBank/DDBJ databases">
        <title>Genome of the entomopathogenic fungus Entomophthora muscae.</title>
        <authorList>
            <person name="Elya C."/>
            <person name="Lovett B.R."/>
            <person name="Lee E."/>
            <person name="Macias A.M."/>
            <person name="Hajek A.E."/>
            <person name="De Bivort B.L."/>
            <person name="Kasson M.T."/>
            <person name="De Fine Licht H.H."/>
            <person name="Stajich J.E."/>
        </authorList>
    </citation>
    <scope>NUCLEOTIDE SEQUENCE</scope>
    <source>
        <strain evidence="1">Berkeley</strain>
    </source>
</reference>
<name>A0ACC2TUB5_9FUNG</name>
<keyword evidence="2" id="KW-1185">Reference proteome</keyword>
<proteinExistence type="predicted"/>
<comment type="caution">
    <text evidence="1">The sequence shown here is derived from an EMBL/GenBank/DDBJ whole genome shotgun (WGS) entry which is preliminary data.</text>
</comment>
<dbReference type="EMBL" id="QTSX02002155">
    <property type="protein sequence ID" value="KAJ9078268.1"/>
    <property type="molecule type" value="Genomic_DNA"/>
</dbReference>
<sequence length="437" mass="49147">MSLKFGSGWRVMRRAVTDPLMLMAMLVTCRVVANLGQISDELRRVGMASHRLCVAYERVVEGVSLARVWDLGQELPWRGDDWVYEMTKFGIHAVKGSTIGAAMCIAEGRLAAMVGAKEEVDKTIAYIDSGIDVAARRISDSVNRTLHFNSASYNHFRIAAKPPLCDQLAMEEAIAAVELVVRGIQYMAILGMLGAMLVCCLLLAGLDWSTSRRSKERSRRVRTLTWPINFLNYPNAHRCLLMGIFCLATLQIQRKAAQAALFSTTEVFKDYVNDINQNILLHLEFTTKDLALQANLIVDWFTKAWPIDAFDQVRTTFQTVDTFLPLIDCFLFNNIPHLTSLFSMASFAKLRNSPYEKWMAQWHQLIFNLLDPTHHIQPNLTQLETRLNQECFILAAMFLTAYAGFLLLAAVGTILNTLSLFTNPSLEPNQAGICPET</sequence>
<evidence type="ECO:0000313" key="1">
    <source>
        <dbReference type="EMBL" id="KAJ9078268.1"/>
    </source>
</evidence>
<gene>
    <name evidence="1" type="ORF">DSO57_1008397</name>
</gene>
<organism evidence="1 2">
    <name type="scientific">Entomophthora muscae</name>
    <dbReference type="NCBI Taxonomy" id="34485"/>
    <lineage>
        <taxon>Eukaryota</taxon>
        <taxon>Fungi</taxon>
        <taxon>Fungi incertae sedis</taxon>
        <taxon>Zoopagomycota</taxon>
        <taxon>Entomophthoromycotina</taxon>
        <taxon>Entomophthoromycetes</taxon>
        <taxon>Entomophthorales</taxon>
        <taxon>Entomophthoraceae</taxon>
        <taxon>Entomophthora</taxon>
    </lineage>
</organism>